<dbReference type="PANTHER" id="PTHR42711">
    <property type="entry name" value="ABC TRANSPORTER ATP-BINDING PROTEIN"/>
    <property type="match status" value="1"/>
</dbReference>
<name>L1L002_9ACTN</name>
<dbReference type="PANTHER" id="PTHR42711:SF16">
    <property type="entry name" value="ABC TRANSPORTER ATP-BINDING PROTEIN"/>
    <property type="match status" value="1"/>
</dbReference>
<comment type="caution">
    <text evidence="8">The sequence shown here is derived from an EMBL/GenBank/DDBJ whole genome shotgun (WGS) entry which is preliminary data.</text>
</comment>
<feature type="region of interest" description="Disordered" evidence="6">
    <location>
        <begin position="121"/>
        <end position="184"/>
    </location>
</feature>
<sequence length="184" mass="20018">MADAPARLPPGSSTNAAHNLHTRHRSHRTSELTVQEALELYASFCPAPADRRPLTERLGLTDRLRTRFGKLSGGQKQRLFIALALIGRPRAVVLDELTTGLDPRARRDTWQLRPSGLIAQFPAPLWGAPQPDGHGNGPPPSRRGGPCRWRGLKRCLGRPPPSRPPQPTTFSRPPSAATPPAPAP</sequence>
<evidence type="ECO:0000256" key="3">
    <source>
        <dbReference type="ARBA" id="ARBA00022741"/>
    </source>
</evidence>
<feature type="compositionally biased region" description="Pro residues" evidence="6">
    <location>
        <begin position="158"/>
        <end position="167"/>
    </location>
</feature>
<comment type="subcellular location">
    <subcellularLocation>
        <location evidence="1">Cell membrane</location>
        <topology evidence="1">Peripheral membrane protein</topology>
    </subcellularLocation>
</comment>
<evidence type="ECO:0000259" key="7">
    <source>
        <dbReference type="Pfam" id="PF00005"/>
    </source>
</evidence>
<dbReference type="GO" id="GO:0005524">
    <property type="term" value="F:ATP binding"/>
    <property type="evidence" value="ECO:0007669"/>
    <property type="project" value="UniProtKB-KW"/>
</dbReference>
<evidence type="ECO:0000256" key="2">
    <source>
        <dbReference type="ARBA" id="ARBA00022448"/>
    </source>
</evidence>
<keyword evidence="4" id="KW-0067">ATP-binding</keyword>
<evidence type="ECO:0000256" key="1">
    <source>
        <dbReference type="ARBA" id="ARBA00004202"/>
    </source>
</evidence>
<dbReference type="InterPro" id="IPR003439">
    <property type="entry name" value="ABC_transporter-like_ATP-bd"/>
</dbReference>
<reference evidence="8 9" key="1">
    <citation type="submission" date="2012-11" db="EMBL/GenBank/DDBJ databases">
        <authorList>
            <person name="Huguet-Tapia J.C."/>
            <person name="Durkin A.S."/>
            <person name="Pettis G.S."/>
            <person name="Badger J.H."/>
        </authorList>
    </citation>
    <scope>NUCLEOTIDE SEQUENCE [LARGE SCALE GENOMIC DNA]</scope>
    <source>
        <strain evidence="8 9">91-03</strain>
    </source>
</reference>
<dbReference type="InterPro" id="IPR027417">
    <property type="entry name" value="P-loop_NTPase"/>
</dbReference>
<protein>
    <recommendedName>
        <fullName evidence="7">ABC transporter domain-containing protein</fullName>
    </recommendedName>
</protein>
<evidence type="ECO:0000256" key="6">
    <source>
        <dbReference type="SAM" id="MobiDB-lite"/>
    </source>
</evidence>
<keyword evidence="3" id="KW-0547">Nucleotide-binding</keyword>
<dbReference type="Gene3D" id="3.40.50.300">
    <property type="entry name" value="P-loop containing nucleotide triphosphate hydrolases"/>
    <property type="match status" value="1"/>
</dbReference>
<dbReference type="GO" id="GO:0016887">
    <property type="term" value="F:ATP hydrolysis activity"/>
    <property type="evidence" value="ECO:0007669"/>
    <property type="project" value="InterPro"/>
</dbReference>
<dbReference type="GO" id="GO:0046677">
    <property type="term" value="P:response to antibiotic"/>
    <property type="evidence" value="ECO:0007669"/>
    <property type="project" value="UniProtKB-KW"/>
</dbReference>
<dbReference type="GO" id="GO:0005886">
    <property type="term" value="C:plasma membrane"/>
    <property type="evidence" value="ECO:0007669"/>
    <property type="project" value="UniProtKB-SubCell"/>
</dbReference>
<keyword evidence="9" id="KW-1185">Reference proteome</keyword>
<evidence type="ECO:0000256" key="5">
    <source>
        <dbReference type="ARBA" id="ARBA00023251"/>
    </source>
</evidence>
<evidence type="ECO:0000313" key="8">
    <source>
        <dbReference type="EMBL" id="EKX66060.1"/>
    </source>
</evidence>
<dbReference type="Proteomes" id="UP000010411">
    <property type="component" value="Unassembled WGS sequence"/>
</dbReference>
<dbReference type="Pfam" id="PF00005">
    <property type="entry name" value="ABC_tran"/>
    <property type="match status" value="1"/>
</dbReference>
<keyword evidence="5" id="KW-0046">Antibiotic resistance</keyword>
<keyword evidence="2" id="KW-0813">Transport</keyword>
<accession>L1L002</accession>
<evidence type="ECO:0000313" key="9">
    <source>
        <dbReference type="Proteomes" id="UP000010411"/>
    </source>
</evidence>
<organism evidence="8 9">
    <name type="scientific">Streptomyces ipomoeae 91-03</name>
    <dbReference type="NCBI Taxonomy" id="698759"/>
    <lineage>
        <taxon>Bacteria</taxon>
        <taxon>Bacillati</taxon>
        <taxon>Actinomycetota</taxon>
        <taxon>Actinomycetes</taxon>
        <taxon>Kitasatosporales</taxon>
        <taxon>Streptomycetaceae</taxon>
        <taxon>Streptomyces</taxon>
    </lineage>
</organism>
<dbReference type="AlphaFoldDB" id="L1L002"/>
<proteinExistence type="predicted"/>
<dbReference type="InterPro" id="IPR050763">
    <property type="entry name" value="ABC_transporter_ATP-binding"/>
</dbReference>
<dbReference type="EMBL" id="AEJC01000250">
    <property type="protein sequence ID" value="EKX66060.1"/>
    <property type="molecule type" value="Genomic_DNA"/>
</dbReference>
<gene>
    <name evidence="8" type="ORF">STRIP9103_06889</name>
</gene>
<feature type="region of interest" description="Disordered" evidence="6">
    <location>
        <begin position="1"/>
        <end position="29"/>
    </location>
</feature>
<dbReference type="SUPFAM" id="SSF52540">
    <property type="entry name" value="P-loop containing nucleoside triphosphate hydrolases"/>
    <property type="match status" value="1"/>
</dbReference>
<evidence type="ECO:0000256" key="4">
    <source>
        <dbReference type="ARBA" id="ARBA00022840"/>
    </source>
</evidence>
<feature type="domain" description="ABC transporter" evidence="7">
    <location>
        <begin position="27"/>
        <end position="98"/>
    </location>
</feature>
<dbReference type="PATRIC" id="fig|698759.3.peg.3369"/>